<dbReference type="InterPro" id="IPR023213">
    <property type="entry name" value="CAT-like_dom_sf"/>
</dbReference>
<feature type="domain" description="Carrier" evidence="4">
    <location>
        <begin position="430"/>
        <end position="506"/>
    </location>
</feature>
<dbReference type="GO" id="GO:0005737">
    <property type="term" value="C:cytoplasm"/>
    <property type="evidence" value="ECO:0007669"/>
    <property type="project" value="TreeGrafter"/>
</dbReference>
<dbReference type="OrthoDB" id="191315at2759"/>
<dbReference type="InterPro" id="IPR001242">
    <property type="entry name" value="Condensation_dom"/>
</dbReference>
<reference evidence="5" key="1">
    <citation type="submission" date="2021-07" db="EMBL/GenBank/DDBJ databases">
        <authorList>
            <person name="Branca A.L. A."/>
        </authorList>
    </citation>
    <scope>NUCLEOTIDE SEQUENCE</scope>
</reference>
<proteinExistence type="predicted"/>
<dbReference type="SUPFAM" id="SSF47336">
    <property type="entry name" value="ACP-like"/>
    <property type="match status" value="1"/>
</dbReference>
<dbReference type="Pfam" id="PF00501">
    <property type="entry name" value="AMP-binding"/>
    <property type="match status" value="1"/>
</dbReference>
<evidence type="ECO:0000256" key="2">
    <source>
        <dbReference type="ARBA" id="ARBA00022553"/>
    </source>
</evidence>
<dbReference type="SUPFAM" id="SSF56801">
    <property type="entry name" value="Acetyl-CoA synthetase-like"/>
    <property type="match status" value="1"/>
</dbReference>
<evidence type="ECO:0000256" key="1">
    <source>
        <dbReference type="ARBA" id="ARBA00022450"/>
    </source>
</evidence>
<sequence>MREVVGEDCTVLAIEAEGLAALPAITTESIAQLPRLEPTSLAYILFTSGTTGKPKAIAVEHGSLCTTAETHGTKWRMGPGARVLQFSAYSFDVSVADIFFSITQGACICSPSETERLDDLAGAAKRMKANWAYLTCSMAASIPPSSMPFIKFLLVGGEPPTKQMVQSWAQSTDLVISTGPAESSIHCMGSDPVSPDSDPMNVGRAIGGRLWVTEPDDPNKLAPFGAVGELVVEGRIVSRGYLGEPKKTAEAFITEPPYLPFPEKWSGATRRLYRSGDLVQYMPDGTMRMIGRKDHQVKIRGQRVELMEVETHLRRATPWAKSVKVVLDKRDGADGLNAFLVAEPEALSQLAEASVYEHVMTWSDAGAQLMTEVENELRQQMPSYMIPQHFIPVDKMPSTVNGKLDLAQLNILHEAYVQAQRKAGNSELTPIVDQKEAQMADLWSKVLKVDKKAIGRESHFFRLGGDSLSAIRLVAQAAQSDLNFGFALLSRNPRLRDITAVAKSLGIEPVVTLPQPGTLLLDGQSDMASLCENYAEQCGVDQGIIVDIYPCTPMQEGLMSLSLRHPGTYTTRTIWACAPDLDIERFKNSWNTVYETNDILRTRMAMDDDLGHLMQVVVNDRLEWQTFQSEADMSGEGNPEFDIGETLIRCAILEGSPSREGVRFVLEMHHGIYDAFCMANILDQVSRVYFHKKLPPTVPFKAFIAHRQALNEQSAAEFWRAQFEGFKGSNYFGGQVNGSDASSEFSHYKLILPRSELPRTMEHTLSTIIMASYASVLSRHVGADDICFGTTVSGRHASLSSVLEIMGPTLTTFPFRLQTTPRESMDWILSEVRHKREEIIPYEQYGMQSIQSLSPDAAAACAFNTMLIIQPPKQTSLFDQLVGDEEDCSEVVGEFALVVECILGEESIVFKAEYNKLMMGNSEAQLILDELFNAVVAFAS</sequence>
<gene>
    <name evidence="5" type="ORF">PSALAMII_LOCUS14</name>
</gene>
<dbReference type="PROSITE" id="PS00012">
    <property type="entry name" value="PHOSPHOPANTETHEINE"/>
    <property type="match status" value="1"/>
</dbReference>
<evidence type="ECO:0000256" key="3">
    <source>
        <dbReference type="ARBA" id="ARBA00022598"/>
    </source>
</evidence>
<dbReference type="Pfam" id="PF00550">
    <property type="entry name" value="PP-binding"/>
    <property type="match status" value="1"/>
</dbReference>
<dbReference type="InterPro" id="IPR036736">
    <property type="entry name" value="ACP-like_sf"/>
</dbReference>
<dbReference type="InterPro" id="IPR000873">
    <property type="entry name" value="AMP-dep_synth/lig_dom"/>
</dbReference>
<keyword evidence="3" id="KW-0436">Ligase</keyword>
<dbReference type="AlphaFoldDB" id="A0A9W4N1A5"/>
<dbReference type="Gene3D" id="1.10.1200.10">
    <property type="entry name" value="ACP-like"/>
    <property type="match status" value="1"/>
</dbReference>
<keyword evidence="2" id="KW-0597">Phosphoprotein</keyword>
<protein>
    <recommendedName>
        <fullName evidence="4">Carrier domain-containing protein</fullName>
    </recommendedName>
</protein>
<dbReference type="CDD" id="cd19545">
    <property type="entry name" value="FUM14_C_NRPS-like"/>
    <property type="match status" value="1"/>
</dbReference>
<dbReference type="Gene3D" id="3.30.559.10">
    <property type="entry name" value="Chloramphenicol acetyltransferase-like domain"/>
    <property type="match status" value="1"/>
</dbReference>
<dbReference type="GO" id="GO:0031177">
    <property type="term" value="F:phosphopantetheine binding"/>
    <property type="evidence" value="ECO:0007669"/>
    <property type="project" value="TreeGrafter"/>
</dbReference>
<dbReference type="InterPro" id="IPR042099">
    <property type="entry name" value="ANL_N_sf"/>
</dbReference>
<evidence type="ECO:0000259" key="4">
    <source>
        <dbReference type="PROSITE" id="PS50075"/>
    </source>
</evidence>
<dbReference type="PROSITE" id="PS50075">
    <property type="entry name" value="CARRIER"/>
    <property type="match status" value="1"/>
</dbReference>
<dbReference type="Gene3D" id="3.40.50.12780">
    <property type="entry name" value="N-terminal domain of ligase-like"/>
    <property type="match status" value="1"/>
</dbReference>
<dbReference type="InterPro" id="IPR006162">
    <property type="entry name" value="Ppantetheine_attach_site"/>
</dbReference>
<dbReference type="InterPro" id="IPR020845">
    <property type="entry name" value="AMP-binding_CS"/>
</dbReference>
<dbReference type="GO" id="GO:0016874">
    <property type="term" value="F:ligase activity"/>
    <property type="evidence" value="ECO:0007669"/>
    <property type="project" value="UniProtKB-KW"/>
</dbReference>
<dbReference type="Gene3D" id="3.30.300.30">
    <property type="match status" value="1"/>
</dbReference>
<dbReference type="Proteomes" id="UP001152592">
    <property type="component" value="Unassembled WGS sequence"/>
</dbReference>
<dbReference type="InterPro" id="IPR045851">
    <property type="entry name" value="AMP-bd_C_sf"/>
</dbReference>
<organism evidence="5 6">
    <name type="scientific">Penicillium salamii</name>
    <dbReference type="NCBI Taxonomy" id="1612424"/>
    <lineage>
        <taxon>Eukaryota</taxon>
        <taxon>Fungi</taxon>
        <taxon>Dikarya</taxon>
        <taxon>Ascomycota</taxon>
        <taxon>Pezizomycotina</taxon>
        <taxon>Eurotiomycetes</taxon>
        <taxon>Eurotiomycetidae</taxon>
        <taxon>Eurotiales</taxon>
        <taxon>Aspergillaceae</taxon>
        <taxon>Penicillium</taxon>
    </lineage>
</organism>
<evidence type="ECO:0000313" key="5">
    <source>
        <dbReference type="EMBL" id="CAG8218230.1"/>
    </source>
</evidence>
<name>A0A9W4N1A5_9EURO</name>
<dbReference type="PANTHER" id="PTHR45527:SF1">
    <property type="entry name" value="FATTY ACID SYNTHASE"/>
    <property type="match status" value="1"/>
</dbReference>
<accession>A0A9W4N1A5</accession>
<dbReference type="InterPro" id="IPR009081">
    <property type="entry name" value="PP-bd_ACP"/>
</dbReference>
<comment type="caution">
    <text evidence="5">The sequence shown here is derived from an EMBL/GenBank/DDBJ whole genome shotgun (WGS) entry which is preliminary data.</text>
</comment>
<evidence type="ECO:0000313" key="6">
    <source>
        <dbReference type="Proteomes" id="UP001152592"/>
    </source>
</evidence>
<dbReference type="GO" id="GO:0044550">
    <property type="term" value="P:secondary metabolite biosynthetic process"/>
    <property type="evidence" value="ECO:0007669"/>
    <property type="project" value="TreeGrafter"/>
</dbReference>
<dbReference type="EMBL" id="CAJVPD010000002">
    <property type="protein sequence ID" value="CAG8218230.1"/>
    <property type="molecule type" value="Genomic_DNA"/>
</dbReference>
<dbReference type="SUPFAM" id="SSF52777">
    <property type="entry name" value="CoA-dependent acyltransferases"/>
    <property type="match status" value="2"/>
</dbReference>
<dbReference type="CDD" id="cd05918">
    <property type="entry name" value="A_NRPS_SidN3_like"/>
    <property type="match status" value="1"/>
</dbReference>
<dbReference type="PROSITE" id="PS00455">
    <property type="entry name" value="AMP_BINDING"/>
    <property type="match status" value="1"/>
</dbReference>
<dbReference type="Pfam" id="PF00668">
    <property type="entry name" value="Condensation"/>
    <property type="match status" value="1"/>
</dbReference>
<dbReference type="GO" id="GO:0043041">
    <property type="term" value="P:amino acid activation for nonribosomal peptide biosynthetic process"/>
    <property type="evidence" value="ECO:0007669"/>
    <property type="project" value="TreeGrafter"/>
</dbReference>
<dbReference type="PANTHER" id="PTHR45527">
    <property type="entry name" value="NONRIBOSOMAL PEPTIDE SYNTHETASE"/>
    <property type="match status" value="1"/>
</dbReference>
<keyword evidence="1" id="KW-0596">Phosphopantetheine</keyword>
<dbReference type="Gene3D" id="3.30.559.30">
    <property type="entry name" value="Nonribosomal peptide synthetase, condensation domain"/>
    <property type="match status" value="1"/>
</dbReference>